<dbReference type="InterPro" id="IPR037883">
    <property type="entry name" value="Knr4/Smi1-like_sf"/>
</dbReference>
<gene>
    <name evidence="1" type="ORF">I5U13_04550</name>
</gene>
<evidence type="ECO:0000313" key="1">
    <source>
        <dbReference type="EMBL" id="MBH1928938.1"/>
    </source>
</evidence>
<dbReference type="EMBL" id="JADULK010000002">
    <property type="protein sequence ID" value="MBH1928938.1"/>
    <property type="molecule type" value="Genomic_DNA"/>
</dbReference>
<protein>
    <recommendedName>
        <fullName evidence="3">SMI1 / KNR4 family</fullName>
    </recommendedName>
</protein>
<comment type="caution">
    <text evidence="1">The sequence shown here is derived from an EMBL/GenBank/DDBJ whole genome shotgun (WGS) entry which is preliminary data.</text>
</comment>
<dbReference type="NCBIfam" id="NF038335">
    <property type="entry name" value="YPO0640_fam"/>
    <property type="match status" value="1"/>
</dbReference>
<evidence type="ECO:0000313" key="2">
    <source>
        <dbReference type="Proteomes" id="UP000624159"/>
    </source>
</evidence>
<sequence>MKNMNDIVKELQKFAELLEYPVYPGFTANLPHYDFGRKIGSQQHDFWVQYGQFIRLMDGFQIDGIRIYGLENHGKSKYNRLIEYNGELTLISQKAPNTYVESYDHLIVIGNNGTDTFVYDVRTQKWDMRDRIAIDESYESHDTFESFLSSVVKTMQENNA</sequence>
<keyword evidence="2" id="KW-1185">Reference proteome</keyword>
<accession>A0ABS0MBC8</accession>
<dbReference type="RefSeq" id="WP_197663109.1">
    <property type="nucleotide sequence ID" value="NZ_JADULK010000002.1"/>
</dbReference>
<dbReference type="SUPFAM" id="SSF160631">
    <property type="entry name" value="SMI1/KNR4-like"/>
    <property type="match status" value="1"/>
</dbReference>
<name>A0ABS0MBC8_SERRU</name>
<organism evidence="1 2">
    <name type="scientific">Serratia rubidaea</name>
    <name type="common">Serratia marinorubra</name>
    <dbReference type="NCBI Taxonomy" id="61652"/>
    <lineage>
        <taxon>Bacteria</taxon>
        <taxon>Pseudomonadati</taxon>
        <taxon>Pseudomonadota</taxon>
        <taxon>Gammaproteobacteria</taxon>
        <taxon>Enterobacterales</taxon>
        <taxon>Yersiniaceae</taxon>
        <taxon>Serratia</taxon>
    </lineage>
</organism>
<proteinExistence type="predicted"/>
<dbReference type="Gene3D" id="3.40.1580.10">
    <property type="entry name" value="SMI1/KNR4-like"/>
    <property type="match status" value="1"/>
</dbReference>
<evidence type="ECO:0008006" key="3">
    <source>
        <dbReference type="Google" id="ProtNLM"/>
    </source>
</evidence>
<dbReference type="Proteomes" id="UP000624159">
    <property type="component" value="Unassembled WGS sequence"/>
</dbReference>
<reference evidence="1 2" key="1">
    <citation type="submission" date="2020-11" db="EMBL/GenBank/DDBJ databases">
        <title>Enhanced detection system for hospital associated transmission using whole genome sequencing surveillance.</title>
        <authorList>
            <person name="Harrison L.H."/>
            <person name="Van Tyne D."/>
            <person name="Marsh J.W."/>
            <person name="Griffith M.P."/>
            <person name="Snyder D.J."/>
            <person name="Cooper V.S."/>
            <person name="Mustapha M."/>
        </authorList>
    </citation>
    <scope>NUCLEOTIDE SEQUENCE [LARGE SCALE GENOMIC DNA]</scope>
    <source>
        <strain evidence="1 2">SER00230</strain>
    </source>
</reference>